<keyword evidence="2" id="KW-1185">Reference proteome</keyword>
<dbReference type="InterPro" id="IPR038883">
    <property type="entry name" value="AN11006-like"/>
</dbReference>
<organism evidence="1 2">
    <name type="scientific">Rhizodiscina lignyota</name>
    <dbReference type="NCBI Taxonomy" id="1504668"/>
    <lineage>
        <taxon>Eukaryota</taxon>
        <taxon>Fungi</taxon>
        <taxon>Dikarya</taxon>
        <taxon>Ascomycota</taxon>
        <taxon>Pezizomycotina</taxon>
        <taxon>Dothideomycetes</taxon>
        <taxon>Pleosporomycetidae</taxon>
        <taxon>Aulographales</taxon>
        <taxon>Rhizodiscinaceae</taxon>
        <taxon>Rhizodiscina</taxon>
    </lineage>
</organism>
<dbReference type="PANTHER" id="PTHR42085:SF2">
    <property type="entry name" value="F-BOX DOMAIN-CONTAINING PROTEIN"/>
    <property type="match status" value="1"/>
</dbReference>
<sequence>MARNLHFFDLPREVRDIVYTYALTRPSYRTWGGSLQVPDCVPSLNLLLVSRHIHDEAMPVFYSSNIFQFSSAAELLESGLDGGRLCHDFLLSRRATCLRSITSIEFDVGLRLEHGAQLYPALGRTLAEQLQLKHLGLHFYWGNLPNTGQFPWTHIPSHRRPSRSDKIDFEQDLQWMRSFWNVKDLKSLRLKICSADIDEYGCDRDRLVTLGSFLVFIRSKLLRGGRKLGTRGIQVHTYTRTYTIITCFDDEFGNSLLRSDAESRKVDIFGEIESVSGRYWACWTNKLPEMFYAKKEIAFEQVMVPSVTVSDFKMLEEITVFDETGQAIRLGEA</sequence>
<accession>A0A9P4ICD6</accession>
<dbReference type="EMBL" id="ML978130">
    <property type="protein sequence ID" value="KAF2095957.1"/>
    <property type="molecule type" value="Genomic_DNA"/>
</dbReference>
<dbReference type="OrthoDB" id="62952at2759"/>
<dbReference type="PANTHER" id="PTHR42085">
    <property type="entry name" value="F-BOX DOMAIN-CONTAINING PROTEIN"/>
    <property type="match status" value="1"/>
</dbReference>
<evidence type="ECO:0000313" key="1">
    <source>
        <dbReference type="EMBL" id="KAF2095957.1"/>
    </source>
</evidence>
<comment type="caution">
    <text evidence="1">The sequence shown here is derived from an EMBL/GenBank/DDBJ whole genome shotgun (WGS) entry which is preliminary data.</text>
</comment>
<evidence type="ECO:0000313" key="2">
    <source>
        <dbReference type="Proteomes" id="UP000799772"/>
    </source>
</evidence>
<proteinExistence type="predicted"/>
<name>A0A9P4ICD6_9PEZI</name>
<protein>
    <submittedName>
        <fullName evidence="1">Uncharacterized protein</fullName>
    </submittedName>
</protein>
<reference evidence="1" key="1">
    <citation type="journal article" date="2020" name="Stud. Mycol.">
        <title>101 Dothideomycetes genomes: a test case for predicting lifestyles and emergence of pathogens.</title>
        <authorList>
            <person name="Haridas S."/>
            <person name="Albert R."/>
            <person name="Binder M."/>
            <person name="Bloem J."/>
            <person name="Labutti K."/>
            <person name="Salamov A."/>
            <person name="Andreopoulos B."/>
            <person name="Baker S."/>
            <person name="Barry K."/>
            <person name="Bills G."/>
            <person name="Bluhm B."/>
            <person name="Cannon C."/>
            <person name="Castanera R."/>
            <person name="Culley D."/>
            <person name="Daum C."/>
            <person name="Ezra D."/>
            <person name="Gonzalez J."/>
            <person name="Henrissat B."/>
            <person name="Kuo A."/>
            <person name="Liang C."/>
            <person name="Lipzen A."/>
            <person name="Lutzoni F."/>
            <person name="Magnuson J."/>
            <person name="Mondo S."/>
            <person name="Nolan M."/>
            <person name="Ohm R."/>
            <person name="Pangilinan J."/>
            <person name="Park H.-J."/>
            <person name="Ramirez L."/>
            <person name="Alfaro M."/>
            <person name="Sun H."/>
            <person name="Tritt A."/>
            <person name="Yoshinaga Y."/>
            <person name="Zwiers L.-H."/>
            <person name="Turgeon B."/>
            <person name="Goodwin S."/>
            <person name="Spatafora J."/>
            <person name="Crous P."/>
            <person name="Grigoriev I."/>
        </authorList>
    </citation>
    <scope>NUCLEOTIDE SEQUENCE</scope>
    <source>
        <strain evidence="1">CBS 133067</strain>
    </source>
</reference>
<dbReference type="AlphaFoldDB" id="A0A9P4ICD6"/>
<gene>
    <name evidence="1" type="ORF">NA57DRAFT_59020</name>
</gene>
<dbReference type="Proteomes" id="UP000799772">
    <property type="component" value="Unassembled WGS sequence"/>
</dbReference>